<dbReference type="EMBL" id="CAFABE010000036">
    <property type="protein sequence ID" value="CAB4828209.1"/>
    <property type="molecule type" value="Genomic_DNA"/>
</dbReference>
<dbReference type="SMART" id="SM00849">
    <property type="entry name" value="Lactamase_B"/>
    <property type="match status" value="1"/>
</dbReference>
<name>A0A6J7A6Z9_9ZZZZ</name>
<feature type="domain" description="Metallo-beta-lactamase" evidence="1">
    <location>
        <begin position="44"/>
        <end position="257"/>
    </location>
</feature>
<dbReference type="PANTHER" id="PTHR23131:SF4">
    <property type="entry name" value="METALLO-BETA-LACTAMASE SUPERFAMILY POTEIN"/>
    <property type="match status" value="1"/>
</dbReference>
<dbReference type="PANTHER" id="PTHR23131">
    <property type="entry name" value="ENDORIBONUCLEASE LACTB2"/>
    <property type="match status" value="1"/>
</dbReference>
<dbReference type="InterPro" id="IPR036866">
    <property type="entry name" value="RibonucZ/Hydroxyglut_hydro"/>
</dbReference>
<evidence type="ECO:0000313" key="4">
    <source>
        <dbReference type="EMBL" id="CAB5030190.1"/>
    </source>
</evidence>
<dbReference type="InterPro" id="IPR001279">
    <property type="entry name" value="Metallo-B-lactamas"/>
</dbReference>
<organism evidence="2">
    <name type="scientific">freshwater metagenome</name>
    <dbReference type="NCBI Taxonomy" id="449393"/>
    <lineage>
        <taxon>unclassified sequences</taxon>
        <taxon>metagenomes</taxon>
        <taxon>ecological metagenomes</taxon>
    </lineage>
</organism>
<dbReference type="EMBL" id="CAFBLT010000001">
    <property type="protein sequence ID" value="CAB4862025.1"/>
    <property type="molecule type" value="Genomic_DNA"/>
</dbReference>
<evidence type="ECO:0000313" key="3">
    <source>
        <dbReference type="EMBL" id="CAB4862025.1"/>
    </source>
</evidence>
<evidence type="ECO:0000259" key="1">
    <source>
        <dbReference type="SMART" id="SM00849"/>
    </source>
</evidence>
<protein>
    <submittedName>
        <fullName evidence="2">Unannotated protein</fullName>
    </submittedName>
</protein>
<dbReference type="Pfam" id="PF00753">
    <property type="entry name" value="Lactamase_B"/>
    <property type="match status" value="1"/>
</dbReference>
<sequence>MVGFEVTGIAQKEAWAANVVPDVEQVRPGLWSIPVPMPDNPLRYVLVYAFESNSGITLVDAGWDTDEAWTALNEGIARAGGSMSDVTGVVVTHIHPDHYGLAGRIRDVSGAWIGLHPADAELLEGRYVETDELVARMQDLLTLSGVPDELSPDLATASMQVRSMVHMAVPDRLIEDDDLIGIDGWDLKAIWTPGHSPGHLCLVDPTARLVISGDHVLPRITPNISMHSQQFPNPLGSYLESLVKIGHFEQDEVLPGHEYRFRGLQARTEQLIAHHEERLFEIETHLRDHPGLTSWELTMRLTWSRPVSEIPSFMQRMANGETLAHLVLLEYRGRVLREGDAPARFSLLDS</sequence>
<proteinExistence type="predicted"/>
<reference evidence="2" key="1">
    <citation type="submission" date="2020-05" db="EMBL/GenBank/DDBJ databases">
        <authorList>
            <person name="Chiriac C."/>
            <person name="Salcher M."/>
            <person name="Ghai R."/>
            <person name="Kavagutti S V."/>
        </authorList>
    </citation>
    <scope>NUCLEOTIDE SEQUENCE</scope>
</reference>
<evidence type="ECO:0000313" key="2">
    <source>
        <dbReference type="EMBL" id="CAB4828209.1"/>
    </source>
</evidence>
<dbReference type="InterPro" id="IPR050662">
    <property type="entry name" value="Sec-metab_biosynth-thioest"/>
</dbReference>
<gene>
    <name evidence="2" type="ORF">UFOPK3164_00912</name>
    <name evidence="3" type="ORF">UFOPK3427_00244</name>
    <name evidence="4" type="ORF">UFOPK4112_01561</name>
</gene>
<dbReference type="Gene3D" id="3.60.15.10">
    <property type="entry name" value="Ribonuclease Z/Hydroxyacylglutathione hydrolase-like"/>
    <property type="match status" value="1"/>
</dbReference>
<dbReference type="CDD" id="cd07725">
    <property type="entry name" value="TTHA1429-like_MBL-fold"/>
    <property type="match status" value="1"/>
</dbReference>
<dbReference type="EMBL" id="CAFBPM010000020">
    <property type="protein sequence ID" value="CAB5030190.1"/>
    <property type="molecule type" value="Genomic_DNA"/>
</dbReference>
<dbReference type="InterPro" id="IPR036388">
    <property type="entry name" value="WH-like_DNA-bd_sf"/>
</dbReference>
<dbReference type="AlphaFoldDB" id="A0A6J7A6Z9"/>
<dbReference type="Gene3D" id="1.10.10.10">
    <property type="entry name" value="Winged helix-like DNA-binding domain superfamily/Winged helix DNA-binding domain"/>
    <property type="match status" value="1"/>
</dbReference>
<accession>A0A6J7A6Z9</accession>
<dbReference type="SUPFAM" id="SSF56281">
    <property type="entry name" value="Metallo-hydrolase/oxidoreductase"/>
    <property type="match status" value="1"/>
</dbReference>